<dbReference type="OrthoDB" id="9781208at2"/>
<dbReference type="STRING" id="1191523.MROS_2015"/>
<dbReference type="Proteomes" id="UP000009011">
    <property type="component" value="Chromosome"/>
</dbReference>
<evidence type="ECO:0000256" key="6">
    <source>
        <dbReference type="PROSITE-ProRule" id="PRU00169"/>
    </source>
</evidence>
<dbReference type="eggNOG" id="COG2204">
    <property type="taxonomic scope" value="Bacteria"/>
</dbReference>
<dbReference type="SMART" id="SM00388">
    <property type="entry name" value="HisKA"/>
    <property type="match status" value="1"/>
</dbReference>
<evidence type="ECO:0000256" key="7">
    <source>
        <dbReference type="SAM" id="Coils"/>
    </source>
</evidence>
<dbReference type="InterPro" id="IPR003661">
    <property type="entry name" value="HisK_dim/P_dom"/>
</dbReference>
<dbReference type="Pfam" id="PF00512">
    <property type="entry name" value="HisKA"/>
    <property type="match status" value="1"/>
</dbReference>
<gene>
    <name evidence="10" type="ordered locus">MROS_2015</name>
</gene>
<feature type="domain" description="Histidine kinase" evidence="8">
    <location>
        <begin position="309"/>
        <end position="527"/>
    </location>
</feature>
<sequence length="530" mass="59981">MVAFMEDKINILYAEDNPYDIDLMKKFLTGAGGINVTVLNSGADVLNELNKNRYDLRLLDYKLPDISGFDILLKLRAENNNIPVIFLTGFGNQDFIVQVLKAGADEFIVKRGNYIEKVYESVSKILKVEPRIGALNKNNSRPLKVIYIEDDPRDADLLINYFEEHSRHILLLHVYNEIDALEKISGGEVCDLVLCDLKLQDTNAIEVMKLFSDKGVDLPFIVITGQGDENSAIEAIKQGAFDYLTKSDRMYSLLPYAIENAVHRYQNVLMTRKYNEELEMLNRNLENRVKEKTKELEELNERKDKFFTLLAHDIRSPFNTILGFLDILIADFNEISDEEKLQYLLDLQKASKNLYGLLINLLEWANAKSGLIAFKPENINVRELFDNVAELFDLSLREKNISFNIATDESMSAYADPDMVYTIIRNLVSNAIKYTDKGGIIELVSKKEGENVVITVSDSGIGMNQEEVNNLFKIEKFHSKKGTEGETGTGFGLLLVYELIRKNNGAIECISSPGKGTKFIVKLPAGKHGN</sequence>
<dbReference type="PROSITE" id="PS50109">
    <property type="entry name" value="HIS_KIN"/>
    <property type="match status" value="1"/>
</dbReference>
<dbReference type="CDD" id="cd00082">
    <property type="entry name" value="HisKA"/>
    <property type="match status" value="1"/>
</dbReference>
<keyword evidence="5 10" id="KW-0418">Kinase</keyword>
<dbReference type="SMART" id="SM00387">
    <property type="entry name" value="HATPase_c"/>
    <property type="match status" value="1"/>
</dbReference>
<dbReference type="InterPro" id="IPR001789">
    <property type="entry name" value="Sig_transdc_resp-reg_receiver"/>
</dbReference>
<dbReference type="InterPro" id="IPR003594">
    <property type="entry name" value="HATPase_dom"/>
</dbReference>
<dbReference type="EC" id="2.7.13.3" evidence="2"/>
<dbReference type="PROSITE" id="PS50110">
    <property type="entry name" value="RESPONSE_REGULATORY"/>
    <property type="match status" value="2"/>
</dbReference>
<evidence type="ECO:0000259" key="8">
    <source>
        <dbReference type="PROSITE" id="PS50109"/>
    </source>
</evidence>
<dbReference type="CDD" id="cd00156">
    <property type="entry name" value="REC"/>
    <property type="match status" value="2"/>
</dbReference>
<feature type="domain" description="Response regulatory" evidence="9">
    <location>
        <begin position="144"/>
        <end position="261"/>
    </location>
</feature>
<dbReference type="PRINTS" id="PR00344">
    <property type="entry name" value="BCTRLSENSOR"/>
</dbReference>
<evidence type="ECO:0000313" key="10">
    <source>
        <dbReference type="EMBL" id="AFN75247.1"/>
    </source>
</evidence>
<dbReference type="Gene3D" id="3.30.565.10">
    <property type="entry name" value="Histidine kinase-like ATPase, C-terminal domain"/>
    <property type="match status" value="1"/>
</dbReference>
<dbReference type="SMART" id="SM00448">
    <property type="entry name" value="REC"/>
    <property type="match status" value="2"/>
</dbReference>
<dbReference type="Gene3D" id="3.40.50.2300">
    <property type="match status" value="2"/>
</dbReference>
<accession>I6YXD4</accession>
<dbReference type="EMBL" id="CP003557">
    <property type="protein sequence ID" value="AFN75247.1"/>
    <property type="molecule type" value="Genomic_DNA"/>
</dbReference>
<proteinExistence type="predicted"/>
<feature type="coiled-coil region" evidence="7">
    <location>
        <begin position="271"/>
        <end position="309"/>
    </location>
</feature>
<evidence type="ECO:0000313" key="11">
    <source>
        <dbReference type="Proteomes" id="UP000009011"/>
    </source>
</evidence>
<dbReference type="eggNOG" id="COG0745">
    <property type="taxonomic scope" value="Bacteria"/>
</dbReference>
<dbReference type="FunFam" id="3.30.565.10:FF:000006">
    <property type="entry name" value="Sensor histidine kinase WalK"/>
    <property type="match status" value="1"/>
</dbReference>
<dbReference type="InterPro" id="IPR005467">
    <property type="entry name" value="His_kinase_dom"/>
</dbReference>
<evidence type="ECO:0000256" key="2">
    <source>
        <dbReference type="ARBA" id="ARBA00012438"/>
    </source>
</evidence>
<dbReference type="Gene3D" id="1.10.287.130">
    <property type="match status" value="1"/>
</dbReference>
<reference evidence="10 11" key="1">
    <citation type="journal article" date="2013" name="PLoS ONE">
        <title>Genomic analysis of Melioribacter roseus, facultatively anaerobic organotrophic bacterium representing a novel deep lineage within Bacteriodetes/Chlorobi group.</title>
        <authorList>
            <person name="Kadnikov V.V."/>
            <person name="Mardanov A.V."/>
            <person name="Podosokorskaya O.A."/>
            <person name="Gavrilov S.N."/>
            <person name="Kublanov I.V."/>
            <person name="Beletsky A.V."/>
            <person name="Bonch-Osmolovskaya E.A."/>
            <person name="Ravin N.V."/>
        </authorList>
    </citation>
    <scope>NUCLEOTIDE SEQUENCE [LARGE SCALE GENOMIC DNA]</scope>
    <source>
        <strain evidence="11">JCM 17771 / P3M-2</strain>
    </source>
</reference>
<feature type="modified residue" description="4-aspartylphosphate" evidence="6">
    <location>
        <position position="196"/>
    </location>
</feature>
<evidence type="ECO:0000256" key="3">
    <source>
        <dbReference type="ARBA" id="ARBA00022553"/>
    </source>
</evidence>
<dbReference type="HOGENOM" id="CLU_000445_114_72_10"/>
<evidence type="ECO:0000256" key="5">
    <source>
        <dbReference type="ARBA" id="ARBA00022777"/>
    </source>
</evidence>
<keyword evidence="7" id="KW-0175">Coiled coil</keyword>
<feature type="modified residue" description="4-aspartylphosphate" evidence="6">
    <location>
        <position position="60"/>
    </location>
</feature>
<evidence type="ECO:0000256" key="4">
    <source>
        <dbReference type="ARBA" id="ARBA00022679"/>
    </source>
</evidence>
<dbReference type="InterPro" id="IPR011006">
    <property type="entry name" value="CheY-like_superfamily"/>
</dbReference>
<dbReference type="InterPro" id="IPR036890">
    <property type="entry name" value="HATPase_C_sf"/>
</dbReference>
<dbReference type="eggNOG" id="COG2205">
    <property type="taxonomic scope" value="Bacteria"/>
</dbReference>
<organism evidence="10 11">
    <name type="scientific">Melioribacter roseus (strain DSM 23840 / JCM 17771 / VKM B-2668 / P3M-2)</name>
    <dbReference type="NCBI Taxonomy" id="1191523"/>
    <lineage>
        <taxon>Bacteria</taxon>
        <taxon>Pseudomonadati</taxon>
        <taxon>Ignavibacteriota</taxon>
        <taxon>Ignavibacteria</taxon>
        <taxon>Ignavibacteriales</taxon>
        <taxon>Melioribacteraceae</taxon>
        <taxon>Melioribacter</taxon>
    </lineage>
</organism>
<dbReference type="SUPFAM" id="SSF55874">
    <property type="entry name" value="ATPase domain of HSP90 chaperone/DNA topoisomerase II/histidine kinase"/>
    <property type="match status" value="1"/>
</dbReference>
<dbReference type="PANTHER" id="PTHR43547:SF2">
    <property type="entry name" value="HYBRID SIGNAL TRANSDUCTION HISTIDINE KINASE C"/>
    <property type="match status" value="1"/>
</dbReference>
<dbReference type="SUPFAM" id="SSF52172">
    <property type="entry name" value="CheY-like"/>
    <property type="match status" value="2"/>
</dbReference>
<dbReference type="SUPFAM" id="SSF47384">
    <property type="entry name" value="Homodimeric domain of signal transducing histidine kinase"/>
    <property type="match status" value="1"/>
</dbReference>
<keyword evidence="11" id="KW-1185">Reference proteome</keyword>
<comment type="catalytic activity">
    <reaction evidence="1">
        <text>ATP + protein L-histidine = ADP + protein N-phospho-L-histidine.</text>
        <dbReference type="EC" id="2.7.13.3"/>
    </reaction>
</comment>
<dbReference type="InterPro" id="IPR036097">
    <property type="entry name" value="HisK_dim/P_sf"/>
</dbReference>
<keyword evidence="4" id="KW-0808">Transferase</keyword>
<evidence type="ECO:0000256" key="1">
    <source>
        <dbReference type="ARBA" id="ARBA00000085"/>
    </source>
</evidence>
<dbReference type="InterPro" id="IPR004358">
    <property type="entry name" value="Sig_transdc_His_kin-like_C"/>
</dbReference>
<dbReference type="Pfam" id="PF02518">
    <property type="entry name" value="HATPase_c"/>
    <property type="match status" value="1"/>
</dbReference>
<dbReference type="KEGG" id="mro:MROS_2015"/>
<feature type="domain" description="Response regulatory" evidence="9">
    <location>
        <begin position="10"/>
        <end position="125"/>
    </location>
</feature>
<dbReference type="PATRIC" id="fig|1191523.3.peg.2131"/>
<dbReference type="GO" id="GO:0000155">
    <property type="term" value="F:phosphorelay sensor kinase activity"/>
    <property type="evidence" value="ECO:0007669"/>
    <property type="project" value="InterPro"/>
</dbReference>
<dbReference type="PANTHER" id="PTHR43547">
    <property type="entry name" value="TWO-COMPONENT HISTIDINE KINASE"/>
    <property type="match status" value="1"/>
</dbReference>
<name>I6YXD4_MELRP</name>
<dbReference type="AlphaFoldDB" id="I6YXD4"/>
<evidence type="ECO:0000259" key="9">
    <source>
        <dbReference type="PROSITE" id="PS50110"/>
    </source>
</evidence>
<keyword evidence="3 6" id="KW-0597">Phosphoprotein</keyword>
<dbReference type="Pfam" id="PF00072">
    <property type="entry name" value="Response_reg"/>
    <property type="match status" value="2"/>
</dbReference>
<protein>
    <recommendedName>
        <fullName evidence="2">histidine kinase</fullName>
        <ecNumber evidence="2">2.7.13.3</ecNumber>
    </recommendedName>
</protein>